<accession>A0A848BVC1</accession>
<proteinExistence type="inferred from homology"/>
<dbReference type="GO" id="GO:0005886">
    <property type="term" value="C:plasma membrane"/>
    <property type="evidence" value="ECO:0007669"/>
    <property type="project" value="TreeGrafter"/>
</dbReference>
<keyword evidence="3 6" id="KW-0812">Transmembrane</keyword>
<dbReference type="PANTHER" id="PTHR30618">
    <property type="entry name" value="NCS1 FAMILY PURINE/PYRIMIDINE TRANSPORTER"/>
    <property type="match status" value="1"/>
</dbReference>
<evidence type="ECO:0000256" key="4">
    <source>
        <dbReference type="ARBA" id="ARBA00022989"/>
    </source>
</evidence>
<dbReference type="AlphaFoldDB" id="A0A848BVC1"/>
<gene>
    <name evidence="7" type="ORF">HF872_01195</name>
</gene>
<keyword evidence="4 6" id="KW-1133">Transmembrane helix</keyword>
<dbReference type="PANTHER" id="PTHR30618:SF0">
    <property type="entry name" value="PURINE-URACIL PERMEASE NCS1"/>
    <property type="match status" value="1"/>
</dbReference>
<evidence type="ECO:0000256" key="3">
    <source>
        <dbReference type="ARBA" id="ARBA00022692"/>
    </source>
</evidence>
<evidence type="ECO:0000256" key="2">
    <source>
        <dbReference type="ARBA" id="ARBA00008974"/>
    </source>
</evidence>
<feature type="transmembrane region" description="Helical" evidence="6">
    <location>
        <begin position="237"/>
        <end position="256"/>
    </location>
</feature>
<dbReference type="InterPro" id="IPR001248">
    <property type="entry name" value="Pur-cyt_permease"/>
</dbReference>
<dbReference type="Gene3D" id="1.10.4160.10">
    <property type="entry name" value="Hydantoin permease"/>
    <property type="match status" value="1"/>
</dbReference>
<name>A0A848BVC1_9FIRM</name>
<feature type="transmembrane region" description="Helical" evidence="6">
    <location>
        <begin position="49"/>
        <end position="72"/>
    </location>
</feature>
<evidence type="ECO:0000256" key="1">
    <source>
        <dbReference type="ARBA" id="ARBA00004141"/>
    </source>
</evidence>
<dbReference type="InterPro" id="IPR045225">
    <property type="entry name" value="Uracil/uridine/allantoin_perm"/>
</dbReference>
<dbReference type="CDD" id="cd11485">
    <property type="entry name" value="SLC-NCS1sbd_YbbW-like"/>
    <property type="match status" value="1"/>
</dbReference>
<dbReference type="Pfam" id="PF02133">
    <property type="entry name" value="Transp_cyt_pur"/>
    <property type="match status" value="1"/>
</dbReference>
<feature type="transmembrane region" description="Helical" evidence="6">
    <location>
        <begin position="120"/>
        <end position="141"/>
    </location>
</feature>
<evidence type="ECO:0000313" key="8">
    <source>
        <dbReference type="Proteomes" id="UP000591071"/>
    </source>
</evidence>
<feature type="transmembrane region" description="Helical" evidence="6">
    <location>
        <begin position="161"/>
        <end position="181"/>
    </location>
</feature>
<evidence type="ECO:0000256" key="6">
    <source>
        <dbReference type="SAM" id="Phobius"/>
    </source>
</evidence>
<dbReference type="EMBL" id="JABAFG010000002">
    <property type="protein sequence ID" value="NME27246.1"/>
    <property type="molecule type" value="Genomic_DNA"/>
</dbReference>
<comment type="caution">
    <text evidence="7">The sequence shown here is derived from an EMBL/GenBank/DDBJ whole genome shotgun (WGS) entry which is preliminary data.</text>
</comment>
<evidence type="ECO:0000256" key="5">
    <source>
        <dbReference type="ARBA" id="ARBA00023136"/>
    </source>
</evidence>
<feature type="transmembrane region" description="Helical" evidence="6">
    <location>
        <begin position="193"/>
        <end position="217"/>
    </location>
</feature>
<dbReference type="RefSeq" id="WP_170087068.1">
    <property type="nucleotide sequence ID" value="NZ_JABAFG010000002.1"/>
</dbReference>
<feature type="transmembrane region" description="Helical" evidence="6">
    <location>
        <begin position="277"/>
        <end position="297"/>
    </location>
</feature>
<feature type="transmembrane region" description="Helical" evidence="6">
    <location>
        <begin position="361"/>
        <end position="383"/>
    </location>
</feature>
<feature type="transmembrane region" description="Helical" evidence="6">
    <location>
        <begin position="432"/>
        <end position="453"/>
    </location>
</feature>
<feature type="transmembrane region" description="Helical" evidence="6">
    <location>
        <begin position="459"/>
        <end position="478"/>
    </location>
</feature>
<sequence>MNPYQEENDGIVSLTDAGVKEIQAHKNFYSDATKPIPREKRDWHMKDMANLWIGIIVSVAVYQVASGLLVAGMTWYEALLTIVLGHTLVMAVAMIIGHYGVKYGMNYAMLGKAIFGQNGLCVPAIIRGILGIFWFGVQAWIGGQATSIIISTVFPAWGDLGFPGLFISFLIFWALNVYIAASGNKAVKILEGISAPALIAMSLIVIVWGLSTAGWSLDTLLSAQVVQARGDTDFWTLFWPALSAMIAFDGGIALSMPDFTRSCVNQRAQIVGQIISAPVMTGYIAFVGICGTAGAWLAFGKEIWEPAVLVGCFPSPIIRLIFSLFIIMAILTTNVAGNLIPPVNIVASYVKGRFSYRKVAIFVAFLSLFAQPWNSLSSAYHLIFDVTQLLGALIGPISGIYIAAYLFEYHTDLSIVDAYIEGPGKYFYSNGWNIRAIVIMLIFTAIIFAGKWVPALSPLFNNAYVFGTLGACITYALVCKLGGNSSCNTSSKTE</sequence>
<feature type="transmembrane region" description="Helical" evidence="6">
    <location>
        <begin position="317"/>
        <end position="340"/>
    </location>
</feature>
<dbReference type="GO" id="GO:0015205">
    <property type="term" value="F:nucleobase transmembrane transporter activity"/>
    <property type="evidence" value="ECO:0007669"/>
    <property type="project" value="TreeGrafter"/>
</dbReference>
<comment type="subcellular location">
    <subcellularLocation>
        <location evidence="1">Membrane</location>
        <topology evidence="1">Multi-pass membrane protein</topology>
    </subcellularLocation>
</comment>
<feature type="transmembrane region" description="Helical" evidence="6">
    <location>
        <begin position="78"/>
        <end position="99"/>
    </location>
</feature>
<feature type="transmembrane region" description="Helical" evidence="6">
    <location>
        <begin position="389"/>
        <end position="407"/>
    </location>
</feature>
<comment type="similarity">
    <text evidence="2">Belongs to the purine-cytosine permease (2.A.39) family.</text>
</comment>
<reference evidence="7 8" key="1">
    <citation type="submission" date="2020-04" db="EMBL/GenBank/DDBJ databases">
        <authorList>
            <person name="Hitch T.C.A."/>
            <person name="Wylensek D."/>
            <person name="Clavel T."/>
        </authorList>
    </citation>
    <scope>NUCLEOTIDE SEQUENCE [LARGE SCALE GENOMIC DNA]</scope>
    <source>
        <strain evidence="7 8">Oil-RF-744-FAT-WT-6-1</strain>
    </source>
</reference>
<protein>
    <submittedName>
        <fullName evidence="7">NCS1 family nucleobase:cation symporter-1</fullName>
    </submittedName>
</protein>
<evidence type="ECO:0000313" key="7">
    <source>
        <dbReference type="EMBL" id="NME27246.1"/>
    </source>
</evidence>
<organism evidence="7 8">
    <name type="scientific">Megasphaera hexanoica</name>
    <dbReference type="NCBI Taxonomy" id="1675036"/>
    <lineage>
        <taxon>Bacteria</taxon>
        <taxon>Bacillati</taxon>
        <taxon>Bacillota</taxon>
        <taxon>Negativicutes</taxon>
        <taxon>Veillonellales</taxon>
        <taxon>Veillonellaceae</taxon>
        <taxon>Megasphaera</taxon>
    </lineage>
</organism>
<keyword evidence="5 6" id="KW-0472">Membrane</keyword>
<dbReference type="Proteomes" id="UP000591071">
    <property type="component" value="Unassembled WGS sequence"/>
</dbReference>